<comment type="caution">
    <text evidence="1">The sequence shown here is derived from an EMBL/GenBank/DDBJ whole genome shotgun (WGS) entry which is preliminary data.</text>
</comment>
<keyword evidence="2" id="KW-1185">Reference proteome</keyword>
<sequence>MADLSDISWQQNDEANNSASPNGFPVGVLPTQIGGAIRAHRGASKRFWDRINSMAISTGTGAAYRIAYEVPPTALVKGEVFRWFAHVANTGPATLRINEVQTAPIVHNDDGAALIAGNIPLGSVITTVFDGTVFRAIGLDKYGPRMGAVETSVTALAASTLKTDISNIKTANKGRVTTGTVIFNYADGTYQSIEIGGPVAFDVANMPTIGGTIQINITFTGGSITMPPGVVWDLGSGEKTSTFSEVGVTWVVNRRYRVVFEGVNGVLTGLVS</sequence>
<organism evidence="1 2">
    <name type="scientific">Fulvimarina uroteuthidis</name>
    <dbReference type="NCBI Taxonomy" id="3098149"/>
    <lineage>
        <taxon>Bacteria</taxon>
        <taxon>Pseudomonadati</taxon>
        <taxon>Pseudomonadota</taxon>
        <taxon>Alphaproteobacteria</taxon>
        <taxon>Hyphomicrobiales</taxon>
        <taxon>Aurantimonadaceae</taxon>
        <taxon>Fulvimarina</taxon>
    </lineage>
</organism>
<name>A0ABU5I1N8_9HYPH</name>
<gene>
    <name evidence="1" type="ORF">U0C82_08255</name>
</gene>
<dbReference type="RefSeq" id="WP_322186591.1">
    <property type="nucleotide sequence ID" value="NZ_JAXLPB010000002.1"/>
</dbReference>
<dbReference type="EMBL" id="JAXLPB010000002">
    <property type="protein sequence ID" value="MDY8109136.1"/>
    <property type="molecule type" value="Genomic_DNA"/>
</dbReference>
<evidence type="ECO:0000313" key="2">
    <source>
        <dbReference type="Proteomes" id="UP001294412"/>
    </source>
</evidence>
<protein>
    <submittedName>
        <fullName evidence="1">Uncharacterized protein</fullName>
    </submittedName>
</protein>
<accession>A0ABU5I1N8</accession>
<dbReference type="Proteomes" id="UP001294412">
    <property type="component" value="Unassembled WGS sequence"/>
</dbReference>
<reference evidence="1 2" key="1">
    <citation type="submission" date="2023-12" db="EMBL/GenBank/DDBJ databases">
        <title>Description of Novel Strain Fulvimarina sp. 2208YS6-2-32 isolated from Uroteuthis (Photololigo) edulis.</title>
        <authorList>
            <person name="Park J.-S."/>
        </authorList>
    </citation>
    <scope>NUCLEOTIDE SEQUENCE [LARGE SCALE GENOMIC DNA]</scope>
    <source>
        <strain evidence="1 2">2208YS6-2-32</strain>
    </source>
</reference>
<proteinExistence type="predicted"/>
<evidence type="ECO:0000313" key="1">
    <source>
        <dbReference type="EMBL" id="MDY8109136.1"/>
    </source>
</evidence>